<organism evidence="2 3">
    <name type="scientific">Porites lobata</name>
    <dbReference type="NCBI Taxonomy" id="104759"/>
    <lineage>
        <taxon>Eukaryota</taxon>
        <taxon>Metazoa</taxon>
        <taxon>Cnidaria</taxon>
        <taxon>Anthozoa</taxon>
        <taxon>Hexacorallia</taxon>
        <taxon>Scleractinia</taxon>
        <taxon>Fungiina</taxon>
        <taxon>Poritidae</taxon>
        <taxon>Porites</taxon>
    </lineage>
</organism>
<evidence type="ECO:0000313" key="2">
    <source>
        <dbReference type="EMBL" id="CAH3117218.1"/>
    </source>
</evidence>
<dbReference type="Proteomes" id="UP001159405">
    <property type="component" value="Unassembled WGS sequence"/>
</dbReference>
<name>A0ABN8NU72_9CNID</name>
<keyword evidence="1" id="KW-0175">Coiled coil</keyword>
<proteinExistence type="predicted"/>
<keyword evidence="3" id="KW-1185">Reference proteome</keyword>
<comment type="caution">
    <text evidence="2">The sequence shown here is derived from an EMBL/GenBank/DDBJ whole genome shotgun (WGS) entry which is preliminary data.</text>
</comment>
<dbReference type="EMBL" id="CALNXK010000030">
    <property type="protein sequence ID" value="CAH3117218.1"/>
    <property type="molecule type" value="Genomic_DNA"/>
</dbReference>
<sequence length="138" mass="15627">MKMQLEFNKKLESLITTNSIGINEQVIELKDLEQKCKNQSREVNLACDSSIHAMKIELGDEIQKLVKQISNLSTKLLSELKALKTRTKSTEDSVNHIVQQLVAKILNHKQNLMSARSPKLQQTTLTCRLSIGLQLKKS</sequence>
<feature type="coiled-coil region" evidence="1">
    <location>
        <begin position="22"/>
        <end position="49"/>
    </location>
</feature>
<gene>
    <name evidence="2" type="ORF">PLOB_00025645</name>
</gene>
<evidence type="ECO:0000313" key="3">
    <source>
        <dbReference type="Proteomes" id="UP001159405"/>
    </source>
</evidence>
<reference evidence="2 3" key="1">
    <citation type="submission" date="2022-05" db="EMBL/GenBank/DDBJ databases">
        <authorList>
            <consortium name="Genoscope - CEA"/>
            <person name="William W."/>
        </authorList>
    </citation>
    <scope>NUCLEOTIDE SEQUENCE [LARGE SCALE GENOMIC DNA]</scope>
</reference>
<protein>
    <submittedName>
        <fullName evidence="2">Uncharacterized protein</fullName>
    </submittedName>
</protein>
<evidence type="ECO:0000256" key="1">
    <source>
        <dbReference type="SAM" id="Coils"/>
    </source>
</evidence>
<accession>A0ABN8NU72</accession>